<sequence>MQGIISVSGTEFPQRGTHRTAHMSKRRSRRGMRRKAPVPHPAVATAASTYEDSVHALPCITPFHRRCDTHTRPYVMALPSELLGTLEARSSTQLGSDTGKLESTTAAAQTGDPSCRARAPALHSPGEAAYAIAGDQLEYGRAPAHMPMSCRGRVRPVRRRHTDRSSRDGERKLKCDRRGRGRPRRHSHPRAATPTV</sequence>
<feature type="compositionally biased region" description="Polar residues" evidence="1">
    <location>
        <begin position="91"/>
        <end position="112"/>
    </location>
</feature>
<feature type="compositionally biased region" description="Basic and acidic residues" evidence="1">
    <location>
        <begin position="163"/>
        <end position="178"/>
    </location>
</feature>
<feature type="region of interest" description="Disordered" evidence="1">
    <location>
        <begin position="1"/>
        <end position="40"/>
    </location>
</feature>
<evidence type="ECO:0000313" key="2">
    <source>
        <dbReference type="EMBL" id="RPD66625.1"/>
    </source>
</evidence>
<evidence type="ECO:0000256" key="1">
    <source>
        <dbReference type="SAM" id="MobiDB-lite"/>
    </source>
</evidence>
<keyword evidence="3" id="KW-1185">Reference proteome</keyword>
<dbReference type="Proteomes" id="UP000313359">
    <property type="component" value="Unassembled WGS sequence"/>
</dbReference>
<gene>
    <name evidence="2" type="ORF">L227DRAFT_150295</name>
</gene>
<feature type="compositionally biased region" description="Basic residues" evidence="1">
    <location>
        <begin position="179"/>
        <end position="189"/>
    </location>
</feature>
<feature type="compositionally biased region" description="Basic residues" evidence="1">
    <location>
        <begin position="16"/>
        <end position="37"/>
    </location>
</feature>
<dbReference type="AlphaFoldDB" id="A0A5C2SS04"/>
<accession>A0A5C2SS04</accession>
<dbReference type="EMBL" id="ML122251">
    <property type="protein sequence ID" value="RPD66625.1"/>
    <property type="molecule type" value="Genomic_DNA"/>
</dbReference>
<feature type="compositionally biased region" description="Basic residues" evidence="1">
    <location>
        <begin position="152"/>
        <end position="162"/>
    </location>
</feature>
<name>A0A5C2SS04_9APHY</name>
<proteinExistence type="predicted"/>
<protein>
    <submittedName>
        <fullName evidence="2">Uncharacterized protein</fullName>
    </submittedName>
</protein>
<organism evidence="2 3">
    <name type="scientific">Lentinus tigrinus ALCF2SS1-6</name>
    <dbReference type="NCBI Taxonomy" id="1328759"/>
    <lineage>
        <taxon>Eukaryota</taxon>
        <taxon>Fungi</taxon>
        <taxon>Dikarya</taxon>
        <taxon>Basidiomycota</taxon>
        <taxon>Agaricomycotina</taxon>
        <taxon>Agaricomycetes</taxon>
        <taxon>Polyporales</taxon>
        <taxon>Polyporaceae</taxon>
        <taxon>Lentinus</taxon>
    </lineage>
</organism>
<feature type="compositionally biased region" description="Polar residues" evidence="1">
    <location>
        <begin position="1"/>
        <end position="11"/>
    </location>
</feature>
<reference evidence="2" key="1">
    <citation type="journal article" date="2018" name="Genome Biol. Evol.">
        <title>Genomics and development of Lentinus tigrinus, a white-rot wood-decaying mushroom with dimorphic fruiting bodies.</title>
        <authorList>
            <person name="Wu B."/>
            <person name="Xu Z."/>
            <person name="Knudson A."/>
            <person name="Carlson A."/>
            <person name="Chen N."/>
            <person name="Kovaka S."/>
            <person name="LaButti K."/>
            <person name="Lipzen A."/>
            <person name="Pennachio C."/>
            <person name="Riley R."/>
            <person name="Schakwitz W."/>
            <person name="Umezawa K."/>
            <person name="Ohm R.A."/>
            <person name="Grigoriev I.V."/>
            <person name="Nagy L.G."/>
            <person name="Gibbons J."/>
            <person name="Hibbett D."/>
        </authorList>
    </citation>
    <scope>NUCLEOTIDE SEQUENCE [LARGE SCALE GENOMIC DNA]</scope>
    <source>
        <strain evidence="2">ALCF2SS1-6</strain>
    </source>
</reference>
<evidence type="ECO:0000313" key="3">
    <source>
        <dbReference type="Proteomes" id="UP000313359"/>
    </source>
</evidence>
<feature type="region of interest" description="Disordered" evidence="1">
    <location>
        <begin position="91"/>
        <end position="116"/>
    </location>
</feature>
<feature type="region of interest" description="Disordered" evidence="1">
    <location>
        <begin position="143"/>
        <end position="196"/>
    </location>
</feature>